<evidence type="ECO:0008006" key="4">
    <source>
        <dbReference type="Google" id="ProtNLM"/>
    </source>
</evidence>
<gene>
    <name evidence="2" type="ORF">GGQ64_005266</name>
</gene>
<keyword evidence="3" id="KW-1185">Reference proteome</keyword>
<keyword evidence="1" id="KW-0732">Signal</keyword>
<evidence type="ECO:0000313" key="2">
    <source>
        <dbReference type="EMBL" id="MBB3980019.1"/>
    </source>
</evidence>
<feature type="chain" id="PRO_5031063927" description="DUF4864 domain-containing protein" evidence="1">
    <location>
        <begin position="24"/>
        <end position="140"/>
    </location>
</feature>
<protein>
    <recommendedName>
        <fullName evidence="4">DUF4864 domain-containing protein</fullName>
    </recommendedName>
</protein>
<dbReference type="Proteomes" id="UP000574761">
    <property type="component" value="Unassembled WGS sequence"/>
</dbReference>
<name>A0A7W6DCF7_9HYPH</name>
<reference evidence="2 3" key="1">
    <citation type="submission" date="2020-08" db="EMBL/GenBank/DDBJ databases">
        <title>Genomic Encyclopedia of Type Strains, Phase IV (KMG-IV): sequencing the most valuable type-strain genomes for metagenomic binning, comparative biology and taxonomic classification.</title>
        <authorList>
            <person name="Goeker M."/>
        </authorList>
    </citation>
    <scope>NUCLEOTIDE SEQUENCE [LARGE SCALE GENOMIC DNA]</scope>
    <source>
        <strain evidence="2 3">DSM 100211</strain>
    </source>
</reference>
<comment type="caution">
    <text evidence="2">The sequence shown here is derived from an EMBL/GenBank/DDBJ whole genome shotgun (WGS) entry which is preliminary data.</text>
</comment>
<organism evidence="2 3">
    <name type="scientific">Mycoplana azooxidifex</name>
    <dbReference type="NCBI Taxonomy" id="1636188"/>
    <lineage>
        <taxon>Bacteria</taxon>
        <taxon>Pseudomonadati</taxon>
        <taxon>Pseudomonadota</taxon>
        <taxon>Alphaproteobacteria</taxon>
        <taxon>Hyphomicrobiales</taxon>
        <taxon>Rhizobiaceae</taxon>
        <taxon>Mycoplana</taxon>
    </lineage>
</organism>
<accession>A0A7W6DCF7</accession>
<feature type="signal peptide" evidence="1">
    <location>
        <begin position="1"/>
        <end position="23"/>
    </location>
</feature>
<dbReference type="RefSeq" id="WP_183808180.1">
    <property type="nucleotide sequence ID" value="NZ_JACIEE010000015.1"/>
</dbReference>
<dbReference type="AlphaFoldDB" id="A0A7W6DCF7"/>
<evidence type="ECO:0000256" key="1">
    <source>
        <dbReference type="SAM" id="SignalP"/>
    </source>
</evidence>
<dbReference type="EMBL" id="JACIEE010000015">
    <property type="protein sequence ID" value="MBB3980019.1"/>
    <property type="molecule type" value="Genomic_DNA"/>
</dbReference>
<dbReference type="InterPro" id="IPR032347">
    <property type="entry name" value="DUF4864"/>
</dbReference>
<evidence type="ECO:0000313" key="3">
    <source>
        <dbReference type="Proteomes" id="UP000574761"/>
    </source>
</evidence>
<sequence>MKIVRAAFAICMLLLPPAGPANADDPVETVQNVIASQIEAFLRDDAAAAYAFASPTIRQKFPDEASFFDMVRRGYAPVYRPGNFAFGRSKVTGDTVLQEVLISGSDGKDWTAVYQVVRQSDGSYKINGVHMIRAAPGSGI</sequence>
<proteinExistence type="predicted"/>
<dbReference type="Pfam" id="PF16156">
    <property type="entry name" value="DUF4864"/>
    <property type="match status" value="1"/>
</dbReference>